<protein>
    <submittedName>
        <fullName evidence="3">Aminotransferase class V-fold PLP-dependent enzyme</fullName>
    </submittedName>
</protein>
<sequence>MRPLLPCHPSEHSFFSRFSRSLERPDVIDHLRHGVIGEGLEIPGPDGPRPLIYADYVASGRALHQVEDAITSEVLPYYSNAHTEASHCGRVMNRMRSEARRLIAGACGADDRHAVIFTGSGATAGLSRLAPLLGVDHMVQTGQRPRILIGPYEHHSNILPWRESGAEVVEIPEAHEGGPDRAALEQALVDAGTRPVVGAFSAVSNVTGIVTDVAAITTLLKAHGALSVWDYATAAPYLPMDMGLGMDAIALSPHKFIGGPGASGVLIVRRDAVARETPTLPGGGTVRFVSPWGHDYSHDVTTREEAGTPNVIGDIRAALCFAVKEAIGQDQMTARLHALRRRALQVWRATPGLHILCNEHASNVLPVFSFRITGSDGALVHPQLVTRILSDHFGIQARGGCACAGPYAHHLLGLGRVQSDRLRTAILAGHEIDKPGWTRLAFSVLMSDAKADMIIRAVDEIARTPGAFTRDYRVDTRTARFTPEAA</sequence>
<dbReference type="PANTHER" id="PTHR43686:SF1">
    <property type="entry name" value="AMINOTRAN_5 DOMAIN-CONTAINING PROTEIN"/>
    <property type="match status" value="1"/>
</dbReference>
<dbReference type="AlphaFoldDB" id="A0A7C9LC65"/>
<comment type="caution">
    <text evidence="3">The sequence shown here is derived from an EMBL/GenBank/DDBJ whole genome shotgun (WGS) entry which is preliminary data.</text>
</comment>
<evidence type="ECO:0000313" key="4">
    <source>
        <dbReference type="Proteomes" id="UP000483078"/>
    </source>
</evidence>
<dbReference type="InterPro" id="IPR015422">
    <property type="entry name" value="PyrdxlP-dep_Trfase_small"/>
</dbReference>
<proteinExistence type="predicted"/>
<keyword evidence="3" id="KW-0032">Aminotransferase</keyword>
<keyword evidence="1" id="KW-0663">Pyridoxal phosphate</keyword>
<feature type="domain" description="Aminotransferase class V" evidence="2">
    <location>
        <begin position="52"/>
        <end position="411"/>
    </location>
</feature>
<dbReference type="SUPFAM" id="SSF53383">
    <property type="entry name" value="PLP-dependent transferases"/>
    <property type="match status" value="1"/>
</dbReference>
<dbReference type="Pfam" id="PF00266">
    <property type="entry name" value="Aminotran_5"/>
    <property type="match status" value="1"/>
</dbReference>
<name>A0A7C9LC65_9RHOB</name>
<reference evidence="3 4" key="1">
    <citation type="submission" date="2019-06" db="EMBL/GenBank/DDBJ databases">
        <title>Enrichment of Autotrophic Halophilic Microorganisms from Red Sea Brine Pool Using Microbial Electrosynthesis System.</title>
        <authorList>
            <person name="Alqahtani M.F."/>
            <person name="Bajracharya S."/>
            <person name="Katuri K.P."/>
            <person name="Ali M."/>
            <person name="Saikaly P.E."/>
        </authorList>
    </citation>
    <scope>NUCLEOTIDE SEQUENCE [LARGE SCALE GENOMIC DNA]</scope>
    <source>
        <strain evidence="3">MES6</strain>
    </source>
</reference>
<dbReference type="EMBL" id="VENJ01000031">
    <property type="protein sequence ID" value="MTJ05918.1"/>
    <property type="molecule type" value="Genomic_DNA"/>
</dbReference>
<evidence type="ECO:0000259" key="2">
    <source>
        <dbReference type="Pfam" id="PF00266"/>
    </source>
</evidence>
<dbReference type="Gene3D" id="3.40.640.10">
    <property type="entry name" value="Type I PLP-dependent aspartate aminotransferase-like (Major domain)"/>
    <property type="match status" value="1"/>
</dbReference>
<dbReference type="PANTHER" id="PTHR43686">
    <property type="entry name" value="SULFURTRANSFERASE-RELATED"/>
    <property type="match status" value="1"/>
</dbReference>
<gene>
    <name evidence="3" type="ORF">FH759_14720</name>
</gene>
<evidence type="ECO:0000313" key="3">
    <source>
        <dbReference type="EMBL" id="MTJ05918.1"/>
    </source>
</evidence>
<accession>A0A7C9LC65</accession>
<keyword evidence="3" id="KW-0808">Transferase</keyword>
<dbReference type="GO" id="GO:0008483">
    <property type="term" value="F:transaminase activity"/>
    <property type="evidence" value="ECO:0007669"/>
    <property type="project" value="UniProtKB-KW"/>
</dbReference>
<dbReference type="InterPro" id="IPR000192">
    <property type="entry name" value="Aminotrans_V_dom"/>
</dbReference>
<organism evidence="3 4">
    <name type="scientific">Sediminimonas qiaohouensis</name>
    <dbReference type="NCBI Taxonomy" id="552061"/>
    <lineage>
        <taxon>Bacteria</taxon>
        <taxon>Pseudomonadati</taxon>
        <taxon>Pseudomonadota</taxon>
        <taxon>Alphaproteobacteria</taxon>
        <taxon>Rhodobacterales</taxon>
        <taxon>Roseobacteraceae</taxon>
        <taxon>Sediminimonas</taxon>
    </lineage>
</organism>
<dbReference type="InterPro" id="IPR015421">
    <property type="entry name" value="PyrdxlP-dep_Trfase_major"/>
</dbReference>
<dbReference type="RefSeq" id="WP_273251083.1">
    <property type="nucleotide sequence ID" value="NZ_VENJ01000031.1"/>
</dbReference>
<dbReference type="Proteomes" id="UP000483078">
    <property type="component" value="Unassembled WGS sequence"/>
</dbReference>
<dbReference type="InterPro" id="IPR015424">
    <property type="entry name" value="PyrdxlP-dep_Trfase"/>
</dbReference>
<evidence type="ECO:0000256" key="1">
    <source>
        <dbReference type="ARBA" id="ARBA00022898"/>
    </source>
</evidence>
<dbReference type="Gene3D" id="3.90.1150.10">
    <property type="entry name" value="Aspartate Aminotransferase, domain 1"/>
    <property type="match status" value="1"/>
</dbReference>